<dbReference type="InterPro" id="IPR031917">
    <property type="entry name" value="Pilus_assem_C"/>
</dbReference>
<feature type="domain" description="Pilus assembly protein C-terminal" evidence="1">
    <location>
        <begin position="107"/>
        <end position="190"/>
    </location>
</feature>
<sequence length="198" mass="21407">MLSTNPAAGQTPRAGNLEQVLVLGGGKLASVNGGVNRNMESALIVDVESDDKNASVAASSEMTEVRLSPGRNVIPVSLWKKNNIQFSASRGNNLSIHPRYINAQMSRGSVQHINIKAIKTITLVSMLKDENGNIIKNRNVTSDVSSSIINQDGILTLKTGVKNKLIRVTNKNGEVEMKCELPSNNTHDDVNFYPEPSL</sequence>
<reference evidence="2 3" key="1">
    <citation type="submission" date="2018-06" db="EMBL/GenBank/DDBJ databases">
        <authorList>
            <consortium name="Pathogen Informatics"/>
            <person name="Doyle S."/>
        </authorList>
    </citation>
    <scope>NUCLEOTIDE SEQUENCE [LARGE SCALE GENOMIC DNA]</scope>
    <source>
        <strain evidence="2 3">NCTC12120</strain>
    </source>
</reference>
<name>A0A2X3KXS7_9ENTR</name>
<dbReference type="Proteomes" id="UP000251197">
    <property type="component" value="Unassembled WGS sequence"/>
</dbReference>
<evidence type="ECO:0000313" key="2">
    <source>
        <dbReference type="EMBL" id="SQC91249.1"/>
    </source>
</evidence>
<protein>
    <recommendedName>
        <fullName evidence="1">Pilus assembly protein C-terminal domain-containing protein</fullName>
    </recommendedName>
</protein>
<dbReference type="EMBL" id="UAVU01000007">
    <property type="protein sequence ID" value="SQC91249.1"/>
    <property type="molecule type" value="Genomic_DNA"/>
</dbReference>
<evidence type="ECO:0000313" key="3">
    <source>
        <dbReference type="Proteomes" id="UP000251197"/>
    </source>
</evidence>
<proteinExistence type="predicted"/>
<accession>A0A2X3KXS7</accession>
<dbReference type="Pfam" id="PF15976">
    <property type="entry name" value="CooC_C"/>
    <property type="match status" value="1"/>
</dbReference>
<dbReference type="AlphaFoldDB" id="A0A2X3KXS7"/>
<organism evidence="2 3">
    <name type="scientific">Cedecea neteri</name>
    <dbReference type="NCBI Taxonomy" id="158822"/>
    <lineage>
        <taxon>Bacteria</taxon>
        <taxon>Pseudomonadati</taxon>
        <taxon>Pseudomonadota</taxon>
        <taxon>Gammaproteobacteria</taxon>
        <taxon>Enterobacterales</taxon>
        <taxon>Enterobacteriaceae</taxon>
        <taxon>Cedecea</taxon>
    </lineage>
</organism>
<gene>
    <name evidence="2" type="ORF">NCTC12120_04401</name>
</gene>
<evidence type="ECO:0000259" key="1">
    <source>
        <dbReference type="Pfam" id="PF15976"/>
    </source>
</evidence>